<accession>A0AAW2WGP3</accession>
<protein>
    <submittedName>
        <fullName evidence="2">Uncharacterized protein</fullName>
    </submittedName>
</protein>
<organism evidence="2">
    <name type="scientific">Sesamum latifolium</name>
    <dbReference type="NCBI Taxonomy" id="2727402"/>
    <lineage>
        <taxon>Eukaryota</taxon>
        <taxon>Viridiplantae</taxon>
        <taxon>Streptophyta</taxon>
        <taxon>Embryophyta</taxon>
        <taxon>Tracheophyta</taxon>
        <taxon>Spermatophyta</taxon>
        <taxon>Magnoliopsida</taxon>
        <taxon>eudicotyledons</taxon>
        <taxon>Gunneridae</taxon>
        <taxon>Pentapetalae</taxon>
        <taxon>asterids</taxon>
        <taxon>lamiids</taxon>
        <taxon>Lamiales</taxon>
        <taxon>Pedaliaceae</taxon>
        <taxon>Sesamum</taxon>
    </lineage>
</organism>
<evidence type="ECO:0000313" key="2">
    <source>
        <dbReference type="EMBL" id="KAL0440583.1"/>
    </source>
</evidence>
<name>A0AAW2WGP3_9LAMI</name>
<evidence type="ECO:0000256" key="1">
    <source>
        <dbReference type="SAM" id="MobiDB-lite"/>
    </source>
</evidence>
<reference evidence="2" key="2">
    <citation type="journal article" date="2024" name="Plant">
        <title>Genomic evolution and insights into agronomic trait innovations of Sesamum species.</title>
        <authorList>
            <person name="Miao H."/>
            <person name="Wang L."/>
            <person name="Qu L."/>
            <person name="Liu H."/>
            <person name="Sun Y."/>
            <person name="Le M."/>
            <person name="Wang Q."/>
            <person name="Wei S."/>
            <person name="Zheng Y."/>
            <person name="Lin W."/>
            <person name="Duan Y."/>
            <person name="Cao H."/>
            <person name="Xiong S."/>
            <person name="Wang X."/>
            <person name="Wei L."/>
            <person name="Li C."/>
            <person name="Ma Q."/>
            <person name="Ju M."/>
            <person name="Zhao R."/>
            <person name="Li G."/>
            <person name="Mu C."/>
            <person name="Tian Q."/>
            <person name="Mei H."/>
            <person name="Zhang T."/>
            <person name="Gao T."/>
            <person name="Zhang H."/>
        </authorList>
    </citation>
    <scope>NUCLEOTIDE SEQUENCE</scope>
    <source>
        <strain evidence="2">KEN1</strain>
    </source>
</reference>
<comment type="caution">
    <text evidence="2">The sequence shown here is derived from an EMBL/GenBank/DDBJ whole genome shotgun (WGS) entry which is preliminary data.</text>
</comment>
<dbReference type="EMBL" id="JACGWN010000008">
    <property type="protein sequence ID" value="KAL0440583.1"/>
    <property type="molecule type" value="Genomic_DNA"/>
</dbReference>
<dbReference type="AlphaFoldDB" id="A0AAW2WGP3"/>
<sequence>MSERMMKLASPEQVKAMDAKRTLKASRVSGSPQPDPVVEKGVVQLQVPHLRCLLV</sequence>
<feature type="region of interest" description="Disordered" evidence="1">
    <location>
        <begin position="1"/>
        <end position="37"/>
    </location>
</feature>
<reference evidence="2" key="1">
    <citation type="submission" date="2020-06" db="EMBL/GenBank/DDBJ databases">
        <authorList>
            <person name="Li T."/>
            <person name="Hu X."/>
            <person name="Zhang T."/>
            <person name="Song X."/>
            <person name="Zhang H."/>
            <person name="Dai N."/>
            <person name="Sheng W."/>
            <person name="Hou X."/>
            <person name="Wei L."/>
        </authorList>
    </citation>
    <scope>NUCLEOTIDE SEQUENCE</scope>
    <source>
        <strain evidence="2">KEN1</strain>
        <tissue evidence="2">Leaf</tissue>
    </source>
</reference>
<proteinExistence type="predicted"/>
<gene>
    <name evidence="2" type="ORF">Slati_2541300</name>
</gene>